<dbReference type="PANTHER" id="PTHR22803">
    <property type="entry name" value="MANNOSE, PHOSPHOLIPASE, LECTIN RECEPTOR RELATED"/>
    <property type="match status" value="1"/>
</dbReference>
<feature type="chain" id="PRO_5034515045" description="C-type lectin domain-containing protein" evidence="1">
    <location>
        <begin position="24"/>
        <end position="152"/>
    </location>
</feature>
<dbReference type="Gene3D" id="3.10.100.10">
    <property type="entry name" value="Mannose-Binding Protein A, subunit A"/>
    <property type="match status" value="1"/>
</dbReference>
<evidence type="ECO:0000313" key="4">
    <source>
        <dbReference type="Proteomes" id="UP000694620"/>
    </source>
</evidence>
<sequence>IYLSIYLSLLSCLFSLYFQSCESGWARYNSKCYKYFPMEKSWIDAEHYCISLGGNLASVHSSGANHFITMQSCCSEGPVAYRSAGVLQSSSWLWTDGSEWDFTNWNSGEPNNCRGTENCFHTNFIGKPSQCTIRAVCVCVCVYVWQQHVGPS</sequence>
<dbReference type="InterPro" id="IPR050111">
    <property type="entry name" value="C-type_lectin/snaclec_domain"/>
</dbReference>
<dbReference type="PROSITE" id="PS50041">
    <property type="entry name" value="C_TYPE_LECTIN_2"/>
    <property type="match status" value="1"/>
</dbReference>
<dbReference type="Proteomes" id="UP000694620">
    <property type="component" value="Chromosome 9"/>
</dbReference>
<accession>A0A8C4T284</accession>
<organism evidence="3 4">
    <name type="scientific">Erpetoichthys calabaricus</name>
    <name type="common">Rope fish</name>
    <name type="synonym">Calamoichthys calabaricus</name>
    <dbReference type="NCBI Taxonomy" id="27687"/>
    <lineage>
        <taxon>Eukaryota</taxon>
        <taxon>Metazoa</taxon>
        <taxon>Chordata</taxon>
        <taxon>Craniata</taxon>
        <taxon>Vertebrata</taxon>
        <taxon>Euteleostomi</taxon>
        <taxon>Actinopterygii</taxon>
        <taxon>Polypteriformes</taxon>
        <taxon>Polypteridae</taxon>
        <taxon>Erpetoichthys</taxon>
    </lineage>
</organism>
<protein>
    <recommendedName>
        <fullName evidence="2">C-type lectin domain-containing protein</fullName>
    </recommendedName>
</protein>
<evidence type="ECO:0000256" key="1">
    <source>
        <dbReference type="SAM" id="SignalP"/>
    </source>
</evidence>
<dbReference type="InterPro" id="IPR001304">
    <property type="entry name" value="C-type_lectin-like"/>
</dbReference>
<feature type="domain" description="C-type lectin" evidence="2">
    <location>
        <begin position="28"/>
        <end position="140"/>
    </location>
</feature>
<dbReference type="InterPro" id="IPR016187">
    <property type="entry name" value="CTDL_fold"/>
</dbReference>
<evidence type="ECO:0000313" key="3">
    <source>
        <dbReference type="Ensembl" id="ENSECRP00000026092.1"/>
    </source>
</evidence>
<keyword evidence="4" id="KW-1185">Reference proteome</keyword>
<dbReference type="Pfam" id="PF00059">
    <property type="entry name" value="Lectin_C"/>
    <property type="match status" value="1"/>
</dbReference>
<dbReference type="Ensembl" id="ENSECRT00000026637.1">
    <property type="protein sequence ID" value="ENSECRP00000026092.1"/>
    <property type="gene ID" value="ENSECRG00000017622.1"/>
</dbReference>
<dbReference type="InterPro" id="IPR016186">
    <property type="entry name" value="C-type_lectin-like/link_sf"/>
</dbReference>
<dbReference type="SUPFAM" id="SSF56436">
    <property type="entry name" value="C-type lectin-like"/>
    <property type="match status" value="1"/>
</dbReference>
<feature type="signal peptide" evidence="1">
    <location>
        <begin position="1"/>
        <end position="23"/>
    </location>
</feature>
<dbReference type="GeneTree" id="ENSGT01140000283226"/>
<evidence type="ECO:0000259" key="2">
    <source>
        <dbReference type="PROSITE" id="PS50041"/>
    </source>
</evidence>
<reference evidence="3" key="1">
    <citation type="submission" date="2021-06" db="EMBL/GenBank/DDBJ databases">
        <authorList>
            <consortium name="Wellcome Sanger Institute Data Sharing"/>
        </authorList>
    </citation>
    <scope>NUCLEOTIDE SEQUENCE [LARGE SCALE GENOMIC DNA]</scope>
</reference>
<reference evidence="3" key="3">
    <citation type="submission" date="2025-09" db="UniProtKB">
        <authorList>
            <consortium name="Ensembl"/>
        </authorList>
    </citation>
    <scope>IDENTIFICATION</scope>
</reference>
<dbReference type="AlphaFoldDB" id="A0A8C4T284"/>
<keyword evidence="1" id="KW-0732">Signal</keyword>
<proteinExistence type="predicted"/>
<dbReference type="SMART" id="SM00034">
    <property type="entry name" value="CLECT"/>
    <property type="match status" value="1"/>
</dbReference>
<name>A0A8C4T284_ERPCA</name>
<reference evidence="3" key="2">
    <citation type="submission" date="2025-08" db="UniProtKB">
        <authorList>
            <consortium name="Ensembl"/>
        </authorList>
    </citation>
    <scope>IDENTIFICATION</scope>
</reference>